<name>A0A1B9H2H3_9TREE</name>
<keyword evidence="8" id="KW-1185">Reference proteome</keyword>
<dbReference type="PANTHER" id="PTHR23294:SF19">
    <property type="entry name" value="DUF895 DOMAIN MEMBRANE PROTEIN-RELATED"/>
    <property type="match status" value="1"/>
</dbReference>
<sequence>MSAPYEPEKAPIGLEGDAAPSLDHTSNKVEEAHYSAVSQPVKVHWFRGTTMQAIITGVSSFLAPGAYAALAATGAGGLASVEIGNASVALAYALIVPSALISTGFLSKVGPRWTMAIGAAGYAPYAAALYTNSAFGNQWFLVVGAIICGATSGLFWVSEGVVISTYSEPSRKGQMLAIWQSLYTLATVIGGFINLFLNLDVKVRGGLRPKTYIVFVALNCLAPFTSLLLSNPKQVQRKDGKPVTGIPDQGFMREIWLTVRELRHPTIIALCVLWSQCLFVPSWISTYLARTFSVRVRGLSSVVIPALTIVWFQILGFVLDSKRITIRKKLLYTWGVLQAIMLAGIVWLLVLNMRQHSEARAAAYDWLDPGFAAAWVPALFASTAQHVAYGYMYYLAGYAFPRGADKARLARIIATLRSAESGAAAIAFGINATKVPLHSTGWINFAFVLVCVPCGIYVIQYVWKEDKKGAFNEADNAEQVQAPPVNVQEMP</sequence>
<dbReference type="InterPro" id="IPR051617">
    <property type="entry name" value="UNC-93-like_regulator"/>
</dbReference>
<dbReference type="InterPro" id="IPR036259">
    <property type="entry name" value="MFS_trans_sf"/>
</dbReference>
<feature type="transmembrane region" description="Helical" evidence="6">
    <location>
        <begin position="267"/>
        <end position="286"/>
    </location>
</feature>
<reference evidence="7 8" key="1">
    <citation type="submission" date="2013-07" db="EMBL/GenBank/DDBJ databases">
        <title>The Genome Sequence of Cryptococcus heveanensis BCC8398.</title>
        <authorList>
            <consortium name="The Broad Institute Genome Sequencing Platform"/>
            <person name="Cuomo C."/>
            <person name="Litvintseva A."/>
            <person name="Chen Y."/>
            <person name="Heitman J."/>
            <person name="Sun S."/>
            <person name="Springer D."/>
            <person name="Dromer F."/>
            <person name="Young S.K."/>
            <person name="Zeng Q."/>
            <person name="Gargeya S."/>
            <person name="Fitzgerald M."/>
            <person name="Abouelleil A."/>
            <person name="Alvarado L."/>
            <person name="Berlin A.M."/>
            <person name="Chapman S.B."/>
            <person name="Dewar J."/>
            <person name="Goldberg J."/>
            <person name="Griggs A."/>
            <person name="Gujja S."/>
            <person name="Hansen M."/>
            <person name="Howarth C."/>
            <person name="Imamovic A."/>
            <person name="Larimer J."/>
            <person name="McCowan C."/>
            <person name="Murphy C."/>
            <person name="Pearson M."/>
            <person name="Priest M."/>
            <person name="Roberts A."/>
            <person name="Saif S."/>
            <person name="Shea T."/>
            <person name="Sykes S."/>
            <person name="Wortman J."/>
            <person name="Nusbaum C."/>
            <person name="Birren B."/>
        </authorList>
    </citation>
    <scope>NUCLEOTIDE SEQUENCE [LARGE SCALE GENOMIC DNA]</scope>
    <source>
        <strain evidence="7 8">BCC8398</strain>
    </source>
</reference>
<feature type="transmembrane region" description="Helical" evidence="6">
    <location>
        <begin position="86"/>
        <end position="106"/>
    </location>
</feature>
<evidence type="ECO:0000256" key="1">
    <source>
        <dbReference type="ARBA" id="ARBA00004141"/>
    </source>
</evidence>
<dbReference type="Proteomes" id="UP000092666">
    <property type="component" value="Unassembled WGS sequence"/>
</dbReference>
<feature type="transmembrane region" description="Helical" evidence="6">
    <location>
        <begin position="211"/>
        <end position="229"/>
    </location>
</feature>
<accession>A0A1B9H2H3</accession>
<evidence type="ECO:0000256" key="6">
    <source>
        <dbReference type="SAM" id="Phobius"/>
    </source>
</evidence>
<dbReference type="EMBL" id="KV700122">
    <property type="protein sequence ID" value="OCF37457.1"/>
    <property type="molecule type" value="Genomic_DNA"/>
</dbReference>
<reference evidence="8" key="2">
    <citation type="submission" date="2013-12" db="EMBL/GenBank/DDBJ databases">
        <title>Evolution of pathogenesis and genome organization in the Tremellales.</title>
        <authorList>
            <person name="Cuomo C."/>
            <person name="Litvintseva A."/>
            <person name="Heitman J."/>
            <person name="Chen Y."/>
            <person name="Sun S."/>
            <person name="Springer D."/>
            <person name="Dromer F."/>
            <person name="Young S."/>
            <person name="Zeng Q."/>
            <person name="Chapman S."/>
            <person name="Gujja S."/>
            <person name="Saif S."/>
            <person name="Birren B."/>
        </authorList>
    </citation>
    <scope>NUCLEOTIDE SEQUENCE [LARGE SCALE GENOMIC DNA]</scope>
    <source>
        <strain evidence="8">BCC8398</strain>
    </source>
</reference>
<organism evidence="7 8">
    <name type="scientific">Kwoniella heveanensis BCC8398</name>
    <dbReference type="NCBI Taxonomy" id="1296120"/>
    <lineage>
        <taxon>Eukaryota</taxon>
        <taxon>Fungi</taxon>
        <taxon>Dikarya</taxon>
        <taxon>Basidiomycota</taxon>
        <taxon>Agaricomycotina</taxon>
        <taxon>Tremellomycetes</taxon>
        <taxon>Tremellales</taxon>
        <taxon>Cryptococcaceae</taxon>
        <taxon>Kwoniella</taxon>
    </lineage>
</organism>
<gene>
    <name evidence="7" type="ORF">I316_00579</name>
</gene>
<keyword evidence="4 6" id="KW-0472">Membrane</keyword>
<keyword evidence="2 6" id="KW-0812">Transmembrane</keyword>
<feature type="transmembrane region" description="Helical" evidence="6">
    <location>
        <begin position="178"/>
        <end position="199"/>
    </location>
</feature>
<protein>
    <submittedName>
        <fullName evidence="7">Uncharacterized protein</fullName>
    </submittedName>
</protein>
<feature type="transmembrane region" description="Helical" evidence="6">
    <location>
        <begin position="138"/>
        <end position="157"/>
    </location>
</feature>
<feature type="transmembrane region" description="Helical" evidence="6">
    <location>
        <begin position="371"/>
        <end position="396"/>
    </location>
</feature>
<evidence type="ECO:0000256" key="3">
    <source>
        <dbReference type="ARBA" id="ARBA00022989"/>
    </source>
</evidence>
<dbReference type="InterPro" id="IPR010291">
    <property type="entry name" value="Ion_channel_UNC-93"/>
</dbReference>
<evidence type="ECO:0000313" key="8">
    <source>
        <dbReference type="Proteomes" id="UP000092666"/>
    </source>
</evidence>
<dbReference type="PANTHER" id="PTHR23294">
    <property type="entry name" value="ET TRANSLATION PRODUCT-RELATED"/>
    <property type="match status" value="1"/>
</dbReference>
<dbReference type="Gene3D" id="1.20.1250.20">
    <property type="entry name" value="MFS general substrate transporter like domains"/>
    <property type="match status" value="1"/>
</dbReference>
<dbReference type="AlphaFoldDB" id="A0A1B9H2H3"/>
<feature type="transmembrane region" description="Helical" evidence="6">
    <location>
        <begin position="53"/>
        <end position="74"/>
    </location>
</feature>
<evidence type="ECO:0000313" key="7">
    <source>
        <dbReference type="EMBL" id="OCF37457.1"/>
    </source>
</evidence>
<comment type="subcellular location">
    <subcellularLocation>
        <location evidence="1">Membrane</location>
        <topology evidence="1">Multi-pass membrane protein</topology>
    </subcellularLocation>
</comment>
<feature type="transmembrane region" description="Helical" evidence="6">
    <location>
        <begin position="442"/>
        <end position="463"/>
    </location>
</feature>
<dbReference type="OrthoDB" id="196103at2759"/>
<evidence type="ECO:0000256" key="5">
    <source>
        <dbReference type="SAM" id="MobiDB-lite"/>
    </source>
</evidence>
<feature type="region of interest" description="Disordered" evidence="5">
    <location>
        <begin position="1"/>
        <end position="22"/>
    </location>
</feature>
<feature type="transmembrane region" description="Helical" evidence="6">
    <location>
        <begin position="113"/>
        <end position="132"/>
    </location>
</feature>
<dbReference type="SUPFAM" id="SSF103473">
    <property type="entry name" value="MFS general substrate transporter"/>
    <property type="match status" value="1"/>
</dbReference>
<dbReference type="GO" id="GO:0016020">
    <property type="term" value="C:membrane"/>
    <property type="evidence" value="ECO:0007669"/>
    <property type="project" value="UniProtKB-SubCell"/>
</dbReference>
<keyword evidence="3 6" id="KW-1133">Transmembrane helix</keyword>
<feature type="transmembrane region" description="Helical" evidence="6">
    <location>
        <begin position="298"/>
        <end position="319"/>
    </location>
</feature>
<evidence type="ECO:0000256" key="2">
    <source>
        <dbReference type="ARBA" id="ARBA00022692"/>
    </source>
</evidence>
<dbReference type="Pfam" id="PF05978">
    <property type="entry name" value="UNC-93"/>
    <property type="match status" value="1"/>
</dbReference>
<proteinExistence type="predicted"/>
<feature type="transmembrane region" description="Helical" evidence="6">
    <location>
        <begin position="331"/>
        <end position="351"/>
    </location>
</feature>
<evidence type="ECO:0000256" key="4">
    <source>
        <dbReference type="ARBA" id="ARBA00023136"/>
    </source>
</evidence>